<dbReference type="Proteomes" id="UP001229421">
    <property type="component" value="Unassembled WGS sequence"/>
</dbReference>
<organism evidence="1 2">
    <name type="scientific">Tagetes erecta</name>
    <name type="common">African marigold</name>
    <dbReference type="NCBI Taxonomy" id="13708"/>
    <lineage>
        <taxon>Eukaryota</taxon>
        <taxon>Viridiplantae</taxon>
        <taxon>Streptophyta</taxon>
        <taxon>Embryophyta</taxon>
        <taxon>Tracheophyta</taxon>
        <taxon>Spermatophyta</taxon>
        <taxon>Magnoliopsida</taxon>
        <taxon>eudicotyledons</taxon>
        <taxon>Gunneridae</taxon>
        <taxon>Pentapetalae</taxon>
        <taxon>asterids</taxon>
        <taxon>campanulids</taxon>
        <taxon>Asterales</taxon>
        <taxon>Asteraceae</taxon>
        <taxon>Asteroideae</taxon>
        <taxon>Heliantheae alliance</taxon>
        <taxon>Tageteae</taxon>
        <taxon>Tagetes</taxon>
    </lineage>
</organism>
<accession>A0AAD8KCD1</accession>
<comment type="caution">
    <text evidence="1">The sequence shown here is derived from an EMBL/GenBank/DDBJ whole genome shotgun (WGS) entry which is preliminary data.</text>
</comment>
<protein>
    <submittedName>
        <fullName evidence="1">Uncharacterized protein</fullName>
    </submittedName>
</protein>
<name>A0AAD8KCD1_TARER</name>
<dbReference type="AlphaFoldDB" id="A0AAD8KCD1"/>
<keyword evidence="2" id="KW-1185">Reference proteome</keyword>
<evidence type="ECO:0000313" key="1">
    <source>
        <dbReference type="EMBL" id="KAK1417897.1"/>
    </source>
</evidence>
<proteinExistence type="predicted"/>
<reference evidence="1" key="1">
    <citation type="journal article" date="2023" name="bioRxiv">
        <title>Improved chromosome-level genome assembly for marigold (Tagetes erecta).</title>
        <authorList>
            <person name="Jiang F."/>
            <person name="Yuan L."/>
            <person name="Wang S."/>
            <person name="Wang H."/>
            <person name="Xu D."/>
            <person name="Wang A."/>
            <person name="Fan W."/>
        </authorList>
    </citation>
    <scope>NUCLEOTIDE SEQUENCE</scope>
    <source>
        <strain evidence="1">WSJ</strain>
        <tissue evidence="1">Leaf</tissue>
    </source>
</reference>
<sequence>MFCDELCWKKKKITDRDLLSFSKFFNFVRRGLKTQLLFCHEHFCAHSQYDLYNISQILPLTVTQNVSFVSATLKSLKHASYTEYRLVDSERIFIPFS</sequence>
<dbReference type="EMBL" id="JAUHHV010000007">
    <property type="protein sequence ID" value="KAK1417897.1"/>
    <property type="molecule type" value="Genomic_DNA"/>
</dbReference>
<gene>
    <name evidence="1" type="ORF">QVD17_27032</name>
</gene>
<evidence type="ECO:0000313" key="2">
    <source>
        <dbReference type="Proteomes" id="UP001229421"/>
    </source>
</evidence>